<protein>
    <submittedName>
        <fullName evidence="3">NADPH azoreductase</fullName>
        <ecNumber evidence="3">1.7.1.6</ecNumber>
    </submittedName>
</protein>
<evidence type="ECO:0000256" key="1">
    <source>
        <dbReference type="ARBA" id="ARBA00038292"/>
    </source>
</evidence>
<dbReference type="GeneID" id="60422688"/>
<evidence type="ECO:0000313" key="4">
    <source>
        <dbReference type="Proteomes" id="UP000058925"/>
    </source>
</evidence>
<dbReference type="OrthoDB" id="9059at2157"/>
<dbReference type="RefSeq" id="WP_196816143.1">
    <property type="nucleotide sequence ID" value="NZ_CP012850.1"/>
</dbReference>
<dbReference type="InterPro" id="IPR029039">
    <property type="entry name" value="Flavoprotein-like_sf"/>
</dbReference>
<dbReference type="EC" id="1.7.1.6" evidence="3"/>
<dbReference type="GO" id="GO:0010181">
    <property type="term" value="F:FMN binding"/>
    <property type="evidence" value="ECO:0007669"/>
    <property type="project" value="TreeGrafter"/>
</dbReference>
<dbReference type="SUPFAM" id="SSF52218">
    <property type="entry name" value="Flavoproteins"/>
    <property type="match status" value="1"/>
</dbReference>
<feature type="domain" description="NADPH-dependent FMN reductase-like" evidence="2">
    <location>
        <begin position="4"/>
        <end position="93"/>
    </location>
</feature>
<dbReference type="PANTHER" id="PTHR30543:SF21">
    <property type="entry name" value="NAD(P)H-DEPENDENT FMN REDUCTASE LOT6"/>
    <property type="match status" value="1"/>
</dbReference>
<name>A0A654M0I0_9ARCH</name>
<proteinExistence type="inferred from homology"/>
<dbReference type="Pfam" id="PF03358">
    <property type="entry name" value="FMN_red"/>
    <property type="match status" value="1"/>
</dbReference>
<keyword evidence="4" id="KW-1185">Reference proteome</keyword>
<dbReference type="InterPro" id="IPR005025">
    <property type="entry name" value="FMN_Rdtase-like_dom"/>
</dbReference>
<dbReference type="EMBL" id="CP012850">
    <property type="protein sequence ID" value="ALI36965.1"/>
    <property type="molecule type" value="Genomic_DNA"/>
</dbReference>
<dbReference type="Gene3D" id="3.40.50.360">
    <property type="match status" value="1"/>
</dbReference>
<dbReference type="Proteomes" id="UP000058925">
    <property type="component" value="Chromosome"/>
</dbReference>
<dbReference type="GO" id="GO:0050446">
    <property type="term" value="F:azobenzene reductase (NADP+) activity"/>
    <property type="evidence" value="ECO:0007669"/>
    <property type="project" value="UniProtKB-EC"/>
</dbReference>
<reference evidence="4" key="1">
    <citation type="submission" date="2015-10" db="EMBL/GenBank/DDBJ databases">
        <title>Niche specialization of a soil ammonia-oxidizing archaeon, Candidatus Nitrosocosmicus oleophilus.</title>
        <authorList>
            <person name="Jung M.-Y."/>
            <person name="Rhee S.-K."/>
        </authorList>
    </citation>
    <scope>NUCLEOTIDE SEQUENCE [LARGE SCALE GENOMIC DNA]</scope>
    <source>
        <strain evidence="4">MY3</strain>
    </source>
</reference>
<accession>A0A654M0I0</accession>
<sequence>MSHPSEMIQAFRNQIKDADGYLPIPPEYNRSTSSAMKNTLDYFLEEYYFKPSTIVSYPPGSFGGINATQQLRLEFAELGAPSIPSSFTIPRVHTVYGNDRILLDESYDRRVVRFFEEFKWFIEILENQRKIGVPY</sequence>
<dbReference type="InterPro" id="IPR050712">
    <property type="entry name" value="NAD(P)H-dep_reductase"/>
</dbReference>
<dbReference type="AlphaFoldDB" id="A0A654M0I0"/>
<keyword evidence="3" id="KW-0560">Oxidoreductase</keyword>
<comment type="similarity">
    <text evidence="1">Belongs to the SsuE family. Isf subfamily.</text>
</comment>
<dbReference type="GO" id="GO:0005829">
    <property type="term" value="C:cytosol"/>
    <property type="evidence" value="ECO:0007669"/>
    <property type="project" value="TreeGrafter"/>
</dbReference>
<dbReference type="KEGG" id="taa:NMY3_02775"/>
<evidence type="ECO:0000313" key="3">
    <source>
        <dbReference type="EMBL" id="ALI36965.1"/>
    </source>
</evidence>
<organism evidence="3 4">
    <name type="scientific">Candidatus Nitrosocosmicus oleophilus</name>
    <dbReference type="NCBI Taxonomy" id="1353260"/>
    <lineage>
        <taxon>Archaea</taxon>
        <taxon>Nitrososphaerota</taxon>
        <taxon>Nitrososphaeria</taxon>
        <taxon>Nitrososphaerales</taxon>
        <taxon>Nitrososphaeraceae</taxon>
        <taxon>Candidatus Nitrosocosmicus</taxon>
    </lineage>
</organism>
<gene>
    <name evidence="3" type="primary">azr_6</name>
    <name evidence="3" type="ORF">NMY3_02775</name>
</gene>
<evidence type="ECO:0000259" key="2">
    <source>
        <dbReference type="Pfam" id="PF03358"/>
    </source>
</evidence>
<dbReference type="PANTHER" id="PTHR30543">
    <property type="entry name" value="CHROMATE REDUCTASE"/>
    <property type="match status" value="1"/>
</dbReference>